<proteinExistence type="predicted"/>
<keyword evidence="1" id="KW-1133">Transmembrane helix</keyword>
<dbReference type="EMBL" id="CP032698">
    <property type="protein sequence ID" value="AYG83218.1"/>
    <property type="molecule type" value="Genomic_DNA"/>
</dbReference>
<sequence length="212" mass="23219">MKPMVTDKNGGGWMRRFLPEPIRRLAAHEGRVLGSFPLWIGRRRHQVGPDERAFGYASPQAATVYGLAFVCVVETVGVSFLVREWPAVHAVLLVLDLYTVLLVLGIQAAAVTRPHVLTARSLRVRAGARVDLTIPLHQISGVRRELRFQASGGEARDDVLELAVGAQTSLTLELTEPVTHVPLVGKPREVTTVRFHADESGELARALRSLVA</sequence>
<accession>A0A387HQ19</accession>
<gene>
    <name evidence="2" type="ORF">DWB77_05414</name>
</gene>
<feature type="transmembrane region" description="Helical" evidence="1">
    <location>
        <begin position="62"/>
        <end position="82"/>
    </location>
</feature>
<keyword evidence="1" id="KW-0812">Transmembrane</keyword>
<evidence type="ECO:0000313" key="3">
    <source>
        <dbReference type="Proteomes" id="UP000271554"/>
    </source>
</evidence>
<reference evidence="2 3" key="1">
    <citation type="submission" date="2018-10" db="EMBL/GenBank/DDBJ databases">
        <title>Relationship between Morphology and Antimicrobial Activity in Streptomyces.</title>
        <authorList>
            <person name="Kang H.J."/>
            <person name="Kim S.B."/>
        </authorList>
    </citation>
    <scope>NUCLEOTIDE SEQUENCE [LARGE SCALE GENOMIC DNA]</scope>
    <source>
        <strain evidence="2 3">BH38</strain>
    </source>
</reference>
<feature type="transmembrane region" description="Helical" evidence="1">
    <location>
        <begin position="88"/>
        <end position="111"/>
    </location>
</feature>
<keyword evidence="1" id="KW-0472">Membrane</keyword>
<organism evidence="2 3">
    <name type="scientific">Streptomyces hundungensis</name>
    <dbReference type="NCBI Taxonomy" id="1077946"/>
    <lineage>
        <taxon>Bacteria</taxon>
        <taxon>Bacillati</taxon>
        <taxon>Actinomycetota</taxon>
        <taxon>Actinomycetes</taxon>
        <taxon>Kitasatosporales</taxon>
        <taxon>Streptomycetaceae</taxon>
        <taxon>Streptomyces</taxon>
    </lineage>
</organism>
<protein>
    <submittedName>
        <fullName evidence="2">Uncharacterized protein</fullName>
    </submittedName>
</protein>
<evidence type="ECO:0000256" key="1">
    <source>
        <dbReference type="SAM" id="Phobius"/>
    </source>
</evidence>
<name>A0A387HQ19_9ACTN</name>
<dbReference type="AlphaFoldDB" id="A0A387HQ19"/>
<dbReference type="RefSeq" id="WP_246033650.1">
    <property type="nucleotide sequence ID" value="NZ_CP032698.1"/>
</dbReference>
<dbReference type="Proteomes" id="UP000271554">
    <property type="component" value="Chromosome"/>
</dbReference>
<evidence type="ECO:0000313" key="2">
    <source>
        <dbReference type="EMBL" id="AYG83218.1"/>
    </source>
</evidence>
<dbReference type="KEGG" id="shun:DWB77_05414"/>
<keyword evidence="3" id="KW-1185">Reference proteome</keyword>